<gene>
    <name evidence="4" type="ORF">LMJF_27_1120</name>
</gene>
<dbReference type="EMBL" id="FR796423">
    <property type="protein sequence ID" value="CBZ12175.1"/>
    <property type="molecule type" value="Genomic_DNA"/>
</dbReference>
<evidence type="ECO:0000313" key="4">
    <source>
        <dbReference type="EMBL" id="CBZ12175.1"/>
    </source>
</evidence>
<name>E9AD90_LEIMA</name>
<dbReference type="PANTHER" id="PTHR21250">
    <property type="entry name" value="PRE-RRNA-PROCESSING PROTEIN TSR2 HOMOLOG"/>
    <property type="match status" value="1"/>
</dbReference>
<protein>
    <recommendedName>
        <fullName evidence="6">Pre-rRNA-processing protein TSR2 homolog</fullName>
    </recommendedName>
</protein>
<accession>E9AD90</accession>
<proteinExistence type="inferred from homology"/>
<comment type="similarity">
    <text evidence="1">Belongs to the TSR2 family.</text>
</comment>
<reference evidence="4 5" key="1">
    <citation type="journal article" date="2005" name="Science">
        <title>The genome of the kinetoplastid parasite, Leishmania major.</title>
        <authorList>
            <person name="Ivens A.C."/>
            <person name="Peacock C.S."/>
            <person name="Worthey E.A."/>
            <person name="Murphy L."/>
            <person name="Aggarwal G."/>
            <person name="Berriman M."/>
            <person name="Sisk E."/>
            <person name="Rajandream M.A."/>
            <person name="Adlem E."/>
            <person name="Aert R."/>
            <person name="Anupama A."/>
            <person name="Apostolou Z."/>
            <person name="Attipoe P."/>
            <person name="Bason N."/>
            <person name="Bauser C."/>
            <person name="Beck A."/>
            <person name="Beverley S.M."/>
            <person name="Bianchettin G."/>
            <person name="Borzym K."/>
            <person name="Bothe G."/>
            <person name="Bruschi C.V."/>
            <person name="Collins M."/>
            <person name="Cadag E."/>
            <person name="Ciarloni L."/>
            <person name="Clayton C."/>
            <person name="Coulson R.M."/>
            <person name="Cronin A."/>
            <person name="Cruz A.K."/>
            <person name="Davies R.M."/>
            <person name="De Gaudenzi J."/>
            <person name="Dobson D.E."/>
            <person name="Duesterhoeft A."/>
            <person name="Fazelina G."/>
            <person name="Fosker N."/>
            <person name="Frasch A.C."/>
            <person name="Fraser A."/>
            <person name="Fuchs M."/>
            <person name="Gabel C."/>
            <person name="Goble A."/>
            <person name="Goffeau A."/>
            <person name="Harris D."/>
            <person name="Hertz-Fowler C."/>
            <person name="Hilbert H."/>
            <person name="Horn D."/>
            <person name="Huang Y."/>
            <person name="Klages S."/>
            <person name="Knights A."/>
            <person name="Kube M."/>
            <person name="Larke N."/>
            <person name="Litvin L."/>
            <person name="Lord A."/>
            <person name="Louie T."/>
            <person name="Marra M."/>
            <person name="Masuy D."/>
            <person name="Matthews K."/>
            <person name="Michaeli S."/>
            <person name="Mottram J.C."/>
            <person name="Muller-Auer S."/>
            <person name="Munden H."/>
            <person name="Nelson S."/>
            <person name="Norbertczak H."/>
            <person name="Oliver K."/>
            <person name="O'neil S."/>
            <person name="Pentony M."/>
            <person name="Pohl T.M."/>
            <person name="Price C."/>
            <person name="Purnelle B."/>
            <person name="Quail M.A."/>
            <person name="Rabbinowitsch E."/>
            <person name="Reinhardt R."/>
            <person name="Rieger M."/>
            <person name="Rinta J."/>
            <person name="Robben J."/>
            <person name="Robertson L."/>
            <person name="Ruiz J.C."/>
            <person name="Rutter S."/>
            <person name="Saunders D."/>
            <person name="Schafer M."/>
            <person name="Schein J."/>
            <person name="Schwartz D.C."/>
            <person name="Seeger K."/>
            <person name="Seyler A."/>
            <person name="Sharp S."/>
            <person name="Shin H."/>
            <person name="Sivam D."/>
            <person name="Squares R."/>
            <person name="Squares S."/>
            <person name="Tosato V."/>
            <person name="Vogt C."/>
            <person name="Volckaert G."/>
            <person name="Wambutt R."/>
            <person name="Warren T."/>
            <person name="Wedler H."/>
            <person name="Woodward J."/>
            <person name="Zhou S."/>
            <person name="Zimmermann W."/>
            <person name="Smith D.F."/>
            <person name="Blackwell J.M."/>
            <person name="Stuart K.D."/>
            <person name="Barrell B."/>
            <person name="Myler P.J."/>
        </authorList>
    </citation>
    <scope>NUCLEOTIDE SEQUENCE [LARGE SCALE GENOMIC DNA]</scope>
    <source>
        <strain evidence="5">MHOM/IL/81/Friedlin</strain>
    </source>
</reference>
<feature type="compositionally biased region" description="Pro residues" evidence="3">
    <location>
        <begin position="185"/>
        <end position="195"/>
    </location>
</feature>
<dbReference type="OMA" id="NGWNIVQ"/>
<feature type="compositionally biased region" description="Acidic residues" evidence="3">
    <location>
        <begin position="149"/>
        <end position="178"/>
    </location>
</feature>
<dbReference type="VEuPathDB" id="TriTrypDB:LMJLV39_270017200"/>
<dbReference type="Proteomes" id="UP000000542">
    <property type="component" value="Chromosome 27"/>
</dbReference>
<sequence length="221" mass="25060">MQSNSAPVSYGAQLRASMQTLRANDTQFEQFTRGLGAVLQQWTALQLVAQHCDSRAPAVLYEDLCAWHKHDGEVYVDDMEVYFEEFFDNIRSARIEDDSMQEVGTVLHDMYCRCCLNDFSLVEHYLETLAMYVQTNPVAMSVNGGTNENLEDDAEEDAELGGDAVCEEGVDNEDEESEPMQAPTPKAPQQPPQPPRHQQQPQRKKRKNTSVRSRDGWNIVQ</sequence>
<dbReference type="HOGENOM" id="CLU_1252737_0_0_1"/>
<dbReference type="VEuPathDB" id="TriTrypDB:LMJSD75_270017400"/>
<dbReference type="VEuPathDB" id="TriTrypDB:LMJFC_270018200"/>
<dbReference type="eggNOG" id="ENOG502S1M5">
    <property type="taxonomic scope" value="Eukaryota"/>
</dbReference>
<evidence type="ECO:0000256" key="1">
    <source>
        <dbReference type="ARBA" id="ARBA00006524"/>
    </source>
</evidence>
<evidence type="ECO:0000256" key="3">
    <source>
        <dbReference type="SAM" id="MobiDB-lite"/>
    </source>
</evidence>
<feature type="region of interest" description="Disordered" evidence="3">
    <location>
        <begin position="143"/>
        <end position="221"/>
    </location>
</feature>
<dbReference type="AlphaFoldDB" id="E9AD90"/>
<dbReference type="GeneID" id="12982701"/>
<dbReference type="STRING" id="5664.E9AD90"/>
<keyword evidence="5" id="KW-1185">Reference proteome</keyword>
<evidence type="ECO:0000313" key="5">
    <source>
        <dbReference type="Proteomes" id="UP000000542"/>
    </source>
</evidence>
<evidence type="ECO:0008006" key="6">
    <source>
        <dbReference type="Google" id="ProtNLM"/>
    </source>
</evidence>
<evidence type="ECO:0000256" key="2">
    <source>
        <dbReference type="ARBA" id="ARBA00022552"/>
    </source>
</evidence>
<organism evidence="4 5">
    <name type="scientific">Leishmania major</name>
    <dbReference type="NCBI Taxonomy" id="5664"/>
    <lineage>
        <taxon>Eukaryota</taxon>
        <taxon>Discoba</taxon>
        <taxon>Euglenozoa</taxon>
        <taxon>Kinetoplastea</taxon>
        <taxon>Metakinetoplastina</taxon>
        <taxon>Trypanosomatida</taxon>
        <taxon>Trypanosomatidae</taxon>
        <taxon>Leishmaniinae</taxon>
        <taxon>Leishmania</taxon>
    </lineage>
</organism>
<dbReference type="KEGG" id="lma:LMJF_27_1120"/>
<dbReference type="RefSeq" id="XP_003721919.1">
    <property type="nucleotide sequence ID" value="XM_003721871.1"/>
</dbReference>
<keyword evidence="2" id="KW-0698">rRNA processing</keyword>
<reference evidence="4 5" key="2">
    <citation type="journal article" date="2011" name="Genome Res.">
        <title>Chromosome and gene copy number variation allow major structural change between species and strains of Leishmania.</title>
        <authorList>
            <person name="Rogers M.B."/>
            <person name="Hilley J.D."/>
            <person name="Dickens N.J."/>
            <person name="Wilkes J."/>
            <person name="Bates P.A."/>
            <person name="Depledge D.P."/>
            <person name="Harris D."/>
            <person name="Her Y."/>
            <person name="Herzyk P."/>
            <person name="Imamura H."/>
            <person name="Otto T.D."/>
            <person name="Sanders M."/>
            <person name="Seeger K."/>
            <person name="Dujardin J.C."/>
            <person name="Berriman M."/>
            <person name="Smith D.F."/>
            <person name="Hertz-Fowler C."/>
            <person name="Mottram J.C."/>
        </authorList>
    </citation>
    <scope>NUCLEOTIDE SEQUENCE [LARGE SCALE GENOMIC DNA]</scope>
    <source>
        <strain evidence="5">MHOM/IL/81/Friedlin</strain>
    </source>
</reference>
<dbReference type="InterPro" id="IPR019398">
    <property type="entry name" value="Pre-rRNA_process_TSR2"/>
</dbReference>
<dbReference type="GO" id="GO:0005634">
    <property type="term" value="C:nucleus"/>
    <property type="evidence" value="ECO:0000318"/>
    <property type="project" value="GO_Central"/>
</dbReference>
<dbReference type="GO" id="GO:0000462">
    <property type="term" value="P:maturation of SSU-rRNA from tricistronic rRNA transcript (SSU-rRNA, 5.8S rRNA, LSU-rRNA)"/>
    <property type="evidence" value="ECO:0000318"/>
    <property type="project" value="GO_Central"/>
</dbReference>
<dbReference type="VEuPathDB" id="TriTrypDB:LmjF.27.1120"/>
<dbReference type="InParanoid" id="E9AD90"/>